<protein>
    <recommendedName>
        <fullName evidence="2">Glycosyltransferase 2-like domain-containing protein</fullName>
    </recommendedName>
</protein>
<dbReference type="AlphaFoldDB" id="A0A3B0VMQ3"/>
<evidence type="ECO:0000313" key="1">
    <source>
        <dbReference type="EMBL" id="VAW38139.1"/>
    </source>
</evidence>
<evidence type="ECO:0008006" key="2">
    <source>
        <dbReference type="Google" id="ProtNLM"/>
    </source>
</evidence>
<dbReference type="InterPro" id="IPR029044">
    <property type="entry name" value="Nucleotide-diphossugar_trans"/>
</dbReference>
<reference evidence="1" key="1">
    <citation type="submission" date="2018-06" db="EMBL/GenBank/DDBJ databases">
        <authorList>
            <person name="Zhirakovskaya E."/>
        </authorList>
    </citation>
    <scope>NUCLEOTIDE SEQUENCE</scope>
</reference>
<accession>A0A3B0VMQ3</accession>
<name>A0A3B0VMQ3_9ZZZZ</name>
<organism evidence="1">
    <name type="scientific">hydrothermal vent metagenome</name>
    <dbReference type="NCBI Taxonomy" id="652676"/>
    <lineage>
        <taxon>unclassified sequences</taxon>
        <taxon>metagenomes</taxon>
        <taxon>ecological metagenomes</taxon>
    </lineage>
</organism>
<sequence length="416" mass="48501">MTAKAISKYLASYAQSESNELVALADNYLYVMVIPVCNEDKQCLKTVFSEIKTNNVLIIAVVNSPNSHPVWQLHNQKFIKNLENNATNQQQLNINCQLLRFKDFHDILVVDKNSQDLQINPKYGVGLARKTGCDIALRLYATGVIKRPWIFSTDADVILPANYFSKSVQNSDDYSAIVLDFQHYSDSKYLHKLQFYYDFKLRYYHAGIVFASTTYAYIPLGSTLIVNMLCYAQVRGFPKKNAGEDFYLLNKLAKIKPIKYLVDNPIVKIKSRFSNRVPFGTGPALAKISELDNINNYQYYHPRCFILLKQWIDFLNNLWQQDSLYIIEPKDKLLAELYHFFNCKNVFSKCQPQITSQTRWSQFVHQWFDAFKTLKAVHFFDNNFKRVSYQQLLNSNSFAKVNHSMLQNFIQRYDKN</sequence>
<gene>
    <name evidence="1" type="ORF">MNBD_GAMMA01-268</name>
</gene>
<dbReference type="SUPFAM" id="SSF53448">
    <property type="entry name" value="Nucleotide-diphospho-sugar transferases"/>
    <property type="match status" value="1"/>
</dbReference>
<proteinExistence type="predicted"/>
<dbReference type="EMBL" id="UOEW01000193">
    <property type="protein sequence ID" value="VAW38139.1"/>
    <property type="molecule type" value="Genomic_DNA"/>
</dbReference>
<dbReference type="Gene3D" id="3.90.550.10">
    <property type="entry name" value="Spore Coat Polysaccharide Biosynthesis Protein SpsA, Chain A"/>
    <property type="match status" value="1"/>
</dbReference>